<evidence type="ECO:0000313" key="3">
    <source>
        <dbReference type="Proteomes" id="UP000289152"/>
    </source>
</evidence>
<feature type="region of interest" description="Disordered" evidence="1">
    <location>
        <begin position="88"/>
        <end position="111"/>
    </location>
</feature>
<dbReference type="Proteomes" id="UP000289152">
    <property type="component" value="Unassembled WGS sequence"/>
</dbReference>
<feature type="region of interest" description="Disordered" evidence="1">
    <location>
        <begin position="21"/>
        <end position="44"/>
    </location>
</feature>
<keyword evidence="3" id="KW-1185">Reference proteome</keyword>
<dbReference type="InParanoid" id="A0A4Q1BIV1"/>
<name>A0A4Q1BIV1_TREME</name>
<accession>A0A4Q1BIV1</accession>
<comment type="caution">
    <text evidence="2">The sequence shown here is derived from an EMBL/GenBank/DDBJ whole genome shotgun (WGS) entry which is preliminary data.</text>
</comment>
<sequence>MEVSKRTCLVTLSSSNNGLSRGAGAILGDSLTPSQQSAPQDSQVAGHLGQEMLPIADDKASVEIPITAHEDNGDEHMLVTLHTVPKGQHCPASGGGENMAQPASVTSITSDRPPISKLTTLSILDYKCVQDQLIVCTKPNLSQVTGVPRVPSTFLVEENLSSSPSSRLHVGPRHQVVWGDSFWDRDSGKESTQGRRDLPIANGKSHIIVLSGPGFDPEDWSETDASDWISNL</sequence>
<dbReference type="AlphaFoldDB" id="A0A4Q1BIV1"/>
<dbReference type="VEuPathDB" id="FungiDB:TREMEDRAFT_65176"/>
<proteinExistence type="predicted"/>
<gene>
    <name evidence="2" type="ORF">M231_05097</name>
</gene>
<feature type="compositionally biased region" description="Polar residues" evidence="1">
    <location>
        <begin position="31"/>
        <end position="43"/>
    </location>
</feature>
<evidence type="ECO:0000313" key="2">
    <source>
        <dbReference type="EMBL" id="RXK37621.1"/>
    </source>
</evidence>
<evidence type="ECO:0000256" key="1">
    <source>
        <dbReference type="SAM" id="MobiDB-lite"/>
    </source>
</evidence>
<reference evidence="2 3" key="1">
    <citation type="submission" date="2016-06" db="EMBL/GenBank/DDBJ databases">
        <title>Evolution of pathogenesis and genome organization in the Tremellales.</title>
        <authorList>
            <person name="Cuomo C."/>
            <person name="Litvintseva A."/>
            <person name="Heitman J."/>
            <person name="Chen Y."/>
            <person name="Sun S."/>
            <person name="Springer D."/>
            <person name="Dromer F."/>
            <person name="Young S."/>
            <person name="Zeng Q."/>
            <person name="Chapman S."/>
            <person name="Gujja S."/>
            <person name="Saif S."/>
            <person name="Birren B."/>
        </authorList>
    </citation>
    <scope>NUCLEOTIDE SEQUENCE [LARGE SCALE GENOMIC DNA]</scope>
    <source>
        <strain evidence="2 3">ATCC 28783</strain>
    </source>
</reference>
<dbReference type="EMBL" id="SDIL01000064">
    <property type="protein sequence ID" value="RXK37621.1"/>
    <property type="molecule type" value="Genomic_DNA"/>
</dbReference>
<feature type="compositionally biased region" description="Polar residues" evidence="1">
    <location>
        <begin position="101"/>
        <end position="110"/>
    </location>
</feature>
<protein>
    <submittedName>
        <fullName evidence="2">Uncharacterized protein</fullName>
    </submittedName>
</protein>
<organism evidence="2 3">
    <name type="scientific">Tremella mesenterica</name>
    <name type="common">Jelly fungus</name>
    <dbReference type="NCBI Taxonomy" id="5217"/>
    <lineage>
        <taxon>Eukaryota</taxon>
        <taxon>Fungi</taxon>
        <taxon>Dikarya</taxon>
        <taxon>Basidiomycota</taxon>
        <taxon>Agaricomycotina</taxon>
        <taxon>Tremellomycetes</taxon>
        <taxon>Tremellales</taxon>
        <taxon>Tremellaceae</taxon>
        <taxon>Tremella</taxon>
    </lineage>
</organism>